<dbReference type="PROSITE" id="PS00027">
    <property type="entry name" value="HOMEOBOX_1"/>
    <property type="match status" value="1"/>
</dbReference>
<dbReference type="GO" id="GO:0042693">
    <property type="term" value="P:muscle cell fate commitment"/>
    <property type="evidence" value="ECO:0007669"/>
    <property type="project" value="UniProtKB-ARBA"/>
</dbReference>
<keyword evidence="4 6" id="KW-0371">Homeobox</keyword>
<feature type="compositionally biased region" description="Basic and acidic residues" evidence="7">
    <location>
        <begin position="204"/>
        <end position="216"/>
    </location>
</feature>
<feature type="compositionally biased region" description="Acidic residues" evidence="7">
    <location>
        <begin position="217"/>
        <end position="234"/>
    </location>
</feature>
<evidence type="ECO:0000256" key="4">
    <source>
        <dbReference type="ARBA" id="ARBA00023155"/>
    </source>
</evidence>
<evidence type="ECO:0000256" key="7">
    <source>
        <dbReference type="SAM" id="MobiDB-lite"/>
    </source>
</evidence>
<dbReference type="GO" id="GO:0030182">
    <property type="term" value="P:neuron differentiation"/>
    <property type="evidence" value="ECO:0007669"/>
    <property type="project" value="TreeGrafter"/>
</dbReference>
<dbReference type="FunFam" id="1.10.10.60:FF:000003">
    <property type="entry name" value="Iroquois-class homeobox protein IRX"/>
    <property type="match status" value="1"/>
</dbReference>
<dbReference type="GO" id="GO:0005634">
    <property type="term" value="C:nucleus"/>
    <property type="evidence" value="ECO:0007669"/>
    <property type="project" value="UniProtKB-SubCell"/>
</dbReference>
<dbReference type="GO" id="GO:0000978">
    <property type="term" value="F:RNA polymerase II cis-regulatory region sequence-specific DNA binding"/>
    <property type="evidence" value="ECO:0007669"/>
    <property type="project" value="TreeGrafter"/>
</dbReference>
<dbReference type="PANTHER" id="PTHR11211">
    <property type="entry name" value="IROQUOIS-CLASS HOMEODOMAIN PROTEIN IRX"/>
    <property type="match status" value="1"/>
</dbReference>
<protein>
    <submittedName>
        <fullName evidence="9">Iroquois-class homeodomain protein irx-4-A</fullName>
    </submittedName>
</protein>
<keyword evidence="3 6" id="KW-0238">DNA-binding</keyword>
<evidence type="ECO:0000259" key="8">
    <source>
        <dbReference type="PROSITE" id="PS50071"/>
    </source>
</evidence>
<name>A0A087UNX6_STEMI</name>
<dbReference type="InterPro" id="IPR017970">
    <property type="entry name" value="Homeobox_CS"/>
</dbReference>
<dbReference type="CDD" id="cd00086">
    <property type="entry name" value="homeodomain"/>
    <property type="match status" value="1"/>
</dbReference>
<dbReference type="Proteomes" id="UP000054359">
    <property type="component" value="Unassembled WGS sequence"/>
</dbReference>
<comment type="subcellular location">
    <subcellularLocation>
        <location evidence="1 6">Nucleus</location>
    </subcellularLocation>
</comment>
<keyword evidence="10" id="KW-1185">Reference proteome</keyword>
<dbReference type="AlphaFoldDB" id="A0A087UNX6"/>
<dbReference type="Pfam" id="PF05920">
    <property type="entry name" value="Homeobox_KN"/>
    <property type="match status" value="1"/>
</dbReference>
<dbReference type="GO" id="GO:0045926">
    <property type="term" value="P:negative regulation of growth"/>
    <property type="evidence" value="ECO:0007669"/>
    <property type="project" value="UniProtKB-ARBA"/>
</dbReference>
<evidence type="ECO:0000256" key="3">
    <source>
        <dbReference type="ARBA" id="ARBA00023125"/>
    </source>
</evidence>
<feature type="non-terminal residue" evidence="9">
    <location>
        <position position="544"/>
    </location>
</feature>
<dbReference type="STRING" id="407821.A0A087UNX6"/>
<accession>A0A087UNX6</accession>
<dbReference type="InterPro" id="IPR003893">
    <property type="entry name" value="Iroquois_homeo"/>
</dbReference>
<dbReference type="SMART" id="SM00389">
    <property type="entry name" value="HOX"/>
    <property type="match status" value="1"/>
</dbReference>
<evidence type="ECO:0000313" key="10">
    <source>
        <dbReference type="Proteomes" id="UP000054359"/>
    </source>
</evidence>
<evidence type="ECO:0000256" key="5">
    <source>
        <dbReference type="ARBA" id="ARBA00023242"/>
    </source>
</evidence>
<dbReference type="PANTHER" id="PTHR11211:SF40">
    <property type="entry name" value="MIRROR, ISOFORM C"/>
    <property type="match status" value="1"/>
</dbReference>
<feature type="compositionally biased region" description="Polar residues" evidence="7">
    <location>
        <begin position="516"/>
        <end position="528"/>
    </location>
</feature>
<dbReference type="PROSITE" id="PS50071">
    <property type="entry name" value="HOMEOBOX_2"/>
    <property type="match status" value="1"/>
</dbReference>
<dbReference type="InterPro" id="IPR008422">
    <property type="entry name" value="KN_HD"/>
</dbReference>
<proteinExistence type="inferred from homology"/>
<feature type="DNA-binding region" description="Homeobox" evidence="6">
    <location>
        <begin position="142"/>
        <end position="204"/>
    </location>
</feature>
<evidence type="ECO:0000256" key="1">
    <source>
        <dbReference type="ARBA" id="ARBA00004123"/>
    </source>
</evidence>
<evidence type="ECO:0000256" key="2">
    <source>
        <dbReference type="ARBA" id="ARBA00008446"/>
    </source>
</evidence>
<feature type="region of interest" description="Disordered" evidence="7">
    <location>
        <begin position="204"/>
        <end position="304"/>
    </location>
</feature>
<dbReference type="OMA" id="TYQYYGD"/>
<evidence type="ECO:0000256" key="6">
    <source>
        <dbReference type="PROSITE-ProRule" id="PRU00108"/>
    </source>
</evidence>
<feature type="region of interest" description="Disordered" evidence="7">
    <location>
        <begin position="516"/>
        <end position="544"/>
    </location>
</feature>
<dbReference type="SUPFAM" id="SSF46689">
    <property type="entry name" value="Homeodomain-like"/>
    <property type="match status" value="1"/>
</dbReference>
<dbReference type="GO" id="GO:0048468">
    <property type="term" value="P:cell development"/>
    <property type="evidence" value="ECO:0007669"/>
    <property type="project" value="TreeGrafter"/>
</dbReference>
<comment type="similarity">
    <text evidence="2">Belongs to the TALE/IRO homeobox family.</text>
</comment>
<dbReference type="EMBL" id="KK120803">
    <property type="protein sequence ID" value="KFM79065.1"/>
    <property type="molecule type" value="Genomic_DNA"/>
</dbReference>
<dbReference type="GO" id="GO:0045317">
    <property type="term" value="P:equator specification"/>
    <property type="evidence" value="ECO:0007669"/>
    <property type="project" value="UniProtKB-ARBA"/>
</dbReference>
<dbReference type="InterPro" id="IPR001356">
    <property type="entry name" value="HD"/>
</dbReference>
<gene>
    <name evidence="9" type="ORF">X975_06678</name>
</gene>
<feature type="compositionally biased region" description="Polar residues" evidence="7">
    <location>
        <begin position="271"/>
        <end position="282"/>
    </location>
</feature>
<dbReference type="Gene3D" id="1.10.10.60">
    <property type="entry name" value="Homeodomain-like"/>
    <property type="match status" value="1"/>
</dbReference>
<organism evidence="9 10">
    <name type="scientific">Stegodyphus mimosarum</name>
    <name type="common">African social velvet spider</name>
    <dbReference type="NCBI Taxonomy" id="407821"/>
    <lineage>
        <taxon>Eukaryota</taxon>
        <taxon>Metazoa</taxon>
        <taxon>Ecdysozoa</taxon>
        <taxon>Arthropoda</taxon>
        <taxon>Chelicerata</taxon>
        <taxon>Arachnida</taxon>
        <taxon>Araneae</taxon>
        <taxon>Araneomorphae</taxon>
        <taxon>Entelegynae</taxon>
        <taxon>Eresoidea</taxon>
        <taxon>Eresidae</taxon>
        <taxon>Stegodyphus</taxon>
    </lineage>
</organism>
<reference evidence="9 10" key="1">
    <citation type="submission" date="2013-11" db="EMBL/GenBank/DDBJ databases">
        <title>Genome sequencing of Stegodyphus mimosarum.</title>
        <authorList>
            <person name="Bechsgaard J."/>
        </authorList>
    </citation>
    <scope>NUCLEOTIDE SEQUENCE [LARGE SCALE GENOMIC DNA]</scope>
</reference>
<feature type="compositionally biased region" description="Basic and acidic residues" evidence="7">
    <location>
        <begin position="235"/>
        <end position="259"/>
    </location>
</feature>
<sequence>MSCSPCGYTYTSTPQFLMTGQHPSVPYPTPSTMPPDTLVSQAHPGTGVCSLPYDGRLLGTAYPRLSELYAGAGYPDPVAASYMSGLAPNHPAVIYPTSLTSPYDMKDPRTAWATLPQAAGYPCDPTFAAYGPYGDRFDPVDSEARRRNATRETTSTLKAWLNEHRKNPYPTKGEKIMLAIITKMTLTQVSTWFANARRRLKKENKMTWEPRNKTGDDMDDVSVDEDDDKEEPSEDDKKSTNTDASSDQKTRDEPTRSENKGTNSDEETTQQRESSPFKSVTESCRDEATPKSIENSPVKLRVTDISDSNKCDEGIVAEKPKIWSLAQTATSESPPTSRKHGLEQQQEDFNKRLRRMVYHESFHSPDMSHQSPYHRTIPRLHQDSSAESSLSSPPLWRATDLHGLNHSDKFGRVTPLDSNDLVSVSPSSTGSPAMVSSNLDAPSTLSPSLSYNRLLGCRLLSCSDSAPGSMRHNPVDHSHYYTTQANSMPPTLDLRTLHSAFLRTSPFAYPVGFTATSPSVHHNPSTTAACKPKTNDGSQSRSSS</sequence>
<keyword evidence="5 6" id="KW-0539">Nucleus</keyword>
<feature type="compositionally biased region" description="Polar residues" evidence="7">
    <location>
        <begin position="535"/>
        <end position="544"/>
    </location>
</feature>
<dbReference type="InterPro" id="IPR009057">
    <property type="entry name" value="Homeodomain-like_sf"/>
</dbReference>
<dbReference type="SMART" id="SM00548">
    <property type="entry name" value="IRO"/>
    <property type="match status" value="1"/>
</dbReference>
<evidence type="ECO:0000313" key="9">
    <source>
        <dbReference type="EMBL" id="KFM79065.1"/>
    </source>
</evidence>
<dbReference type="OrthoDB" id="5399138at2759"/>
<feature type="domain" description="Homeobox" evidence="8">
    <location>
        <begin position="140"/>
        <end position="203"/>
    </location>
</feature>
<dbReference type="GO" id="GO:0000981">
    <property type="term" value="F:DNA-binding transcription factor activity, RNA polymerase II-specific"/>
    <property type="evidence" value="ECO:0007669"/>
    <property type="project" value="InterPro"/>
</dbReference>